<feature type="region of interest" description="Disordered" evidence="7">
    <location>
        <begin position="1148"/>
        <end position="1237"/>
    </location>
</feature>
<dbReference type="InterPro" id="IPR000048">
    <property type="entry name" value="IQ_motif_EF-hand-BS"/>
</dbReference>
<dbReference type="Gene3D" id="1.10.238.10">
    <property type="entry name" value="EF-hand"/>
    <property type="match status" value="2"/>
</dbReference>
<dbReference type="InterPro" id="IPR002048">
    <property type="entry name" value="EF_hand_dom"/>
</dbReference>
<comment type="cofactor">
    <cofactor evidence="1">
        <name>Mn(2+)</name>
        <dbReference type="ChEBI" id="CHEBI:29035"/>
    </cofactor>
</comment>
<keyword evidence="4" id="KW-0464">Manganese</keyword>
<feature type="transmembrane region" description="Helical" evidence="8">
    <location>
        <begin position="1270"/>
        <end position="1288"/>
    </location>
</feature>
<feature type="transmembrane region" description="Helical" evidence="8">
    <location>
        <begin position="1483"/>
        <end position="1504"/>
    </location>
</feature>
<evidence type="ECO:0000313" key="11">
    <source>
        <dbReference type="Proteomes" id="UP000078546"/>
    </source>
</evidence>
<dbReference type="Proteomes" id="UP000078546">
    <property type="component" value="Unassembled WGS sequence"/>
</dbReference>
<dbReference type="PRINTS" id="PR00114">
    <property type="entry name" value="STPHPHTASE"/>
</dbReference>
<dbReference type="PANTHER" id="PTHR45668:SF5">
    <property type="entry name" value="SERINE_THREONINE-PROTEIN PHOSPHATASE 5"/>
    <property type="match status" value="1"/>
</dbReference>
<dbReference type="PROSITE" id="PS50096">
    <property type="entry name" value="IQ"/>
    <property type="match status" value="1"/>
</dbReference>
<dbReference type="CDD" id="cd00144">
    <property type="entry name" value="MPP_PPP_family"/>
    <property type="match status" value="1"/>
</dbReference>
<dbReference type="Pfam" id="PF13499">
    <property type="entry name" value="EF-hand_7"/>
    <property type="match status" value="1"/>
</dbReference>
<dbReference type="Gene3D" id="3.60.21.10">
    <property type="match status" value="1"/>
</dbReference>
<feature type="transmembrane region" description="Helical" evidence="8">
    <location>
        <begin position="2643"/>
        <end position="2666"/>
    </location>
</feature>
<feature type="domain" description="EF-hand" evidence="9">
    <location>
        <begin position="891"/>
        <end position="926"/>
    </location>
</feature>
<proteinExistence type="inferred from homology"/>
<keyword evidence="8" id="KW-0812">Transmembrane</keyword>
<dbReference type="SUPFAM" id="SSF56300">
    <property type="entry name" value="Metallo-dependent phosphatases"/>
    <property type="match status" value="1"/>
</dbReference>
<comment type="similarity">
    <text evidence="2 5">Belongs to the PPP phosphatase family.</text>
</comment>
<dbReference type="InterPro" id="IPR029052">
    <property type="entry name" value="Metallo-depent_PP-like"/>
</dbReference>
<comment type="catalytic activity">
    <reaction evidence="5">
        <text>O-phospho-L-threonyl-[protein] + H2O = L-threonyl-[protein] + phosphate</text>
        <dbReference type="Rhea" id="RHEA:47004"/>
        <dbReference type="Rhea" id="RHEA-COMP:11060"/>
        <dbReference type="Rhea" id="RHEA-COMP:11605"/>
        <dbReference type="ChEBI" id="CHEBI:15377"/>
        <dbReference type="ChEBI" id="CHEBI:30013"/>
        <dbReference type="ChEBI" id="CHEBI:43474"/>
        <dbReference type="ChEBI" id="CHEBI:61977"/>
        <dbReference type="EC" id="3.1.3.16"/>
    </reaction>
</comment>
<accession>A0A1A8WX98</accession>
<feature type="transmembrane region" description="Helical" evidence="8">
    <location>
        <begin position="2606"/>
        <end position="2631"/>
    </location>
</feature>
<dbReference type="Pfam" id="PF00612">
    <property type="entry name" value="IQ"/>
    <property type="match status" value="1"/>
</dbReference>
<evidence type="ECO:0000256" key="1">
    <source>
        <dbReference type="ARBA" id="ARBA00001936"/>
    </source>
</evidence>
<dbReference type="GO" id="GO:0005509">
    <property type="term" value="F:calcium ion binding"/>
    <property type="evidence" value="ECO:0007669"/>
    <property type="project" value="InterPro"/>
</dbReference>
<dbReference type="GO" id="GO:0004722">
    <property type="term" value="F:protein serine/threonine phosphatase activity"/>
    <property type="evidence" value="ECO:0007669"/>
    <property type="project" value="UniProtKB-EC"/>
</dbReference>
<dbReference type="InterPro" id="IPR006186">
    <property type="entry name" value="Ser/Thr-sp_prot-phosphatase"/>
</dbReference>
<dbReference type="PANTHER" id="PTHR45668">
    <property type="entry name" value="SERINE/THREONINE-PROTEIN PHOSPHATASE 5-RELATED"/>
    <property type="match status" value="1"/>
</dbReference>
<dbReference type="Pfam" id="PF00149">
    <property type="entry name" value="Metallophos"/>
    <property type="match status" value="1"/>
</dbReference>
<keyword evidence="3" id="KW-0479">Metal-binding</keyword>
<dbReference type="EC" id="3.1.3.16" evidence="5"/>
<feature type="coiled-coil region" evidence="6">
    <location>
        <begin position="1524"/>
        <end position="1575"/>
    </location>
</feature>
<keyword evidence="8" id="KW-0472">Membrane</keyword>
<gene>
    <name evidence="10" type="ORF">POVCU1_039320</name>
</gene>
<feature type="domain" description="EF-hand" evidence="9">
    <location>
        <begin position="755"/>
        <end position="790"/>
    </location>
</feature>
<protein>
    <recommendedName>
        <fullName evidence="5">Serine/threonine-protein phosphatase</fullName>
        <ecNumber evidence="5">3.1.3.16</ecNumber>
    </recommendedName>
</protein>
<dbReference type="InterPro" id="IPR011992">
    <property type="entry name" value="EF-hand-dom_pair"/>
</dbReference>
<dbReference type="InterPro" id="IPR051134">
    <property type="entry name" value="PPP_phosphatase"/>
</dbReference>
<dbReference type="PROSITE" id="PS00125">
    <property type="entry name" value="SER_THR_PHOSPHATASE"/>
    <property type="match status" value="1"/>
</dbReference>
<evidence type="ECO:0000256" key="4">
    <source>
        <dbReference type="ARBA" id="ARBA00023211"/>
    </source>
</evidence>
<keyword evidence="8" id="KW-1133">Transmembrane helix</keyword>
<evidence type="ECO:0000259" key="9">
    <source>
        <dbReference type="PROSITE" id="PS50222"/>
    </source>
</evidence>
<evidence type="ECO:0000256" key="3">
    <source>
        <dbReference type="ARBA" id="ARBA00022723"/>
    </source>
</evidence>
<dbReference type="SMART" id="SM00156">
    <property type="entry name" value="PP2Ac"/>
    <property type="match status" value="1"/>
</dbReference>
<feature type="compositionally biased region" description="Acidic residues" evidence="7">
    <location>
        <begin position="1195"/>
        <end position="1205"/>
    </location>
</feature>
<feature type="compositionally biased region" description="Basic and acidic residues" evidence="7">
    <location>
        <begin position="1148"/>
        <end position="1158"/>
    </location>
</feature>
<dbReference type="PROSITE" id="PS50222">
    <property type="entry name" value="EF_HAND_2"/>
    <property type="match status" value="2"/>
</dbReference>
<dbReference type="SMART" id="SM00054">
    <property type="entry name" value="EFh"/>
    <property type="match status" value="3"/>
</dbReference>
<reference evidence="11" key="1">
    <citation type="submission" date="2016-05" db="EMBL/GenBank/DDBJ databases">
        <authorList>
            <person name="Naeem Raeece"/>
        </authorList>
    </citation>
    <scope>NUCLEOTIDE SEQUENCE [LARGE SCALE GENOMIC DNA]</scope>
</reference>
<dbReference type="InterPro" id="IPR004843">
    <property type="entry name" value="Calcineurin-like_PHP"/>
</dbReference>
<evidence type="ECO:0000256" key="2">
    <source>
        <dbReference type="ARBA" id="ARBA00008294"/>
    </source>
</evidence>
<dbReference type="EMBL" id="FLQV01000725">
    <property type="protein sequence ID" value="SBS97582.1"/>
    <property type="molecule type" value="Genomic_DNA"/>
</dbReference>
<keyword evidence="5" id="KW-0378">Hydrolase</keyword>
<feature type="compositionally biased region" description="Basic and acidic residues" evidence="7">
    <location>
        <begin position="1183"/>
        <end position="1194"/>
    </location>
</feature>
<evidence type="ECO:0000256" key="8">
    <source>
        <dbReference type="SAM" id="Phobius"/>
    </source>
</evidence>
<name>A0A1A8WX98_PLAOA</name>
<evidence type="ECO:0000313" key="10">
    <source>
        <dbReference type="EMBL" id="SBS97582.1"/>
    </source>
</evidence>
<evidence type="ECO:0000256" key="5">
    <source>
        <dbReference type="RuleBase" id="RU004273"/>
    </source>
</evidence>
<dbReference type="SUPFAM" id="SSF47473">
    <property type="entry name" value="EF-hand"/>
    <property type="match status" value="1"/>
</dbReference>
<feature type="compositionally biased region" description="Basic and acidic residues" evidence="7">
    <location>
        <begin position="1206"/>
        <end position="1217"/>
    </location>
</feature>
<sequence>METYSEKDTVMVYGHKATILCVKDIPDGKNKSVVHKIYAAKYANKPGYTDGMYRKQRIYTPEKDQLIIFCSNDSVKPYSEKESACLMIQKLYRGYQARKEFHSLVCSIVWRKFENLHENLTLNNHDGIYKPLIKTLNEDIKNGKIQFNSKCFSSNSNQFSRVSTTSYESSAYDENVPKLKDKIDKNFAVEMFHFFLTTKNVNNREELRRWRGTAMETCSEGEILRFANKHGLQNPYEDSKDAGRKHKELGYTRRYVKKVEGHKADCKTLGEKTPRVHVRPSGVACIPSHEITKKNEKKKKNYSATVQRHRTDAHIDPTALFFSSQILGDVHGQLNDVLWLFNRFGLPSYIFNGDIADRGENATEIFLLLFVFKLSSYDSVIINRGNHECSYMNEVYGFYNEVLSKYDNTVFDLFQGVFELLGLAVNIQNQIFVVHGGLSRYQDLTVQEIDDLDRRKHEILHPEKYEDTIIFDLLWSDPQKNKGIGGNARGNNCITFGPDITDIFLKKNNFDIIIRSHQVPKTLKGIESHHEGKCITLFSASNYCNKIKNLGAAIVFNQDLTFEVQEYMSPSLDIIRETFEENQKLREKVLHSSKILELEKNVVVFSSYVFLRFHGHFVFIDDVFYCLPLVITTAQEQRKSRKISSDGMMSDILSFLSALICHEKNSLWNDLYEQDRGNTGVVHINTWKTELENLSKAKKVPWIYLCKQLKMVENGKVNYNKVLSRFKINYAPSEKFINTEWKSECFEHLYEALLKADLSLRETLMVFDKNLDGKVSFAEFEQVLKDLNIDLSNEQIRILVRLINSNSLCNQERVQENDKIDVAEFIGKMRVCYRLSINKEYTNNEKIKRLIETIGKHILADSADTANFHYRFYEEQDDADCSDRRKRSSVIKSVALFQKFKNYDNFGNGYLDYDDFVKAIKNFDMNKISKEVEFEVDDGILMELAKSIDITKSSKINFLEFLQAFYVVNKSKYSYVDEIWCHICTVIYENKFALKKCMKHLEDTIQGKITSIHFRYILLELNKLLQEHKHERNKPLTDEQIDLLSYTVETDDKIDYVEFLNSFKPSYFNLPLRVRTHNMEIARKVGLKTKTISGSDIVNKEDILKSGIYTKGGQLWVADISVIVNIQAKLGEGPWNIQSMDVIQRENENELEHRHGSSDDIISDIESEERTPCARNSNIKNSDTCEREIEGRGEEESDDGTGDGGDDGRNEESDIHGNVRGNVGGNAQDALSRDSPRVSDRFYETKVKFEACETVEETLKSMVQQKCVNLHPVVKEFILLLLFLFGCMRKDYCRGISQNGHSNAFFQKASFTRFDSEEKRKTHSKESNNKSKTKVKFMNRSEESSSIFFANIGTKDDGMVRESSSSCFPREISSDAILTKHLCENSKDSQCAGGFLELNGCNSKCSESYSRVGDSLANVEENDFFKVKNNCIFFNLYEMSKYEYNMEDIEQAFSRENINKVCELLYKHLHKVRKMKNEKITKNNINIVIVLLYLISTYFGLYFLRTKKVYIQLHDLYRQFCAYKNKNEEEKKRMNRKIEEHIEYIKISEQYEAECEKYKSAYDGLRIENDKLKMNNVLVHKLKKKINFLNNEKLIILKKKEELEHIIKQKNILIENNKMIKIEKETKQNDFKKTKLILKKDFTSLCKVKSSVSGKNITYGNDKDIILLQGRHQLGIERNREYDLGKKLMHKYVYTRERETQTVACSFKQSKGIQTLGYSVVDENEENNSSTVFSRHGCYEHGMNKGEDIEQVILLLTAKEKEKTNCGNVLSYLSVHYGLSSKLNINIRGEKLVMGFFKRRFTYFDTPSMHLQNRCNKDEIMNFKRELLVEHVCYHMMKNYLPFEESLFENFPSEWLKHFSPLYTKKCPNRDIYVGSHPICSITHQFANYLFRFSRIISVAKGEIYSRKELLNSTCQHPLNLFNLSYFEKGIFISVVGDEPILAMDMCQMCDFDGVEMIRMEFGEMKEYIRHISSGVRSRCNENLDDTVPVDPLGEILRNGLNKQMDKRLNKERDTTPSEESYCLSFPSTKTITQSAQNGVFLSPIFGKCSKRTLLGMEKKLEEKLASEQTNDCYNVPLFRVYHFSPNYYYHNDNRYSLICEEKKAALLYSKMDKLSKNNLYKHGRTNCYSDFFLLDNIHRVIIRRRDRSRSSSPCEKLQNERRKYSLNRKVRHFSKKDTPKNSEHKNILCNFVQNKYCTFRKSKSGPSSDTKLWGSSQGNSHSWENGSLVEVTTLFGNSKSGIVFYDSQFNWGSCFFSSFESDHIYDRENCSCGECYGHEGIYSRGSVIVKDTLYTGGKSNGEKKNLNRSYHRGYLPEHGNKKFLLKGEKRFQKKTNIKRVIITRISKLSDEKNKSLPGRKRSTWKDVLRGHFHKGADKCDTFEIKPSAVKKNIYMNNEGVSMEKCVLPPKRVSMYKFIEQFDEAVWKGRLMGVLQKGRQPQFGENFLTCSKNYSLLSRENNIIAVRSLNIETVRFCYDEIAKFLNGRHTSSFCPSSGLGCPSLRSGNCGNCGNCRHCATVFIVPFWVKGKSLNFGKCADVKKEKKILIVDRWAKRVPRRCRYCSDCGRTIKVEKKTKNVLNSNNKKIATKKKKKNSFDKNVNTNYSYSLVLIKCMHILSISFFLVFLFLIDSHFLNSSIFSFLIYVLCLSMFFLTSLFKSIIWLLNIPLSNKIIPQDSLDFFSIFFVQIVNYLHTCLHQSDLNVEFA</sequence>
<organism evidence="10 11">
    <name type="scientific">Plasmodium ovale curtisi</name>
    <dbReference type="NCBI Taxonomy" id="864141"/>
    <lineage>
        <taxon>Eukaryota</taxon>
        <taxon>Sar</taxon>
        <taxon>Alveolata</taxon>
        <taxon>Apicomplexa</taxon>
        <taxon>Aconoidasida</taxon>
        <taxon>Haemosporida</taxon>
        <taxon>Plasmodiidae</taxon>
        <taxon>Plasmodium</taxon>
        <taxon>Plasmodium (Plasmodium)</taxon>
    </lineage>
</organism>
<dbReference type="SMART" id="SM00015">
    <property type="entry name" value="IQ"/>
    <property type="match status" value="1"/>
</dbReference>
<evidence type="ECO:0000256" key="7">
    <source>
        <dbReference type="SAM" id="MobiDB-lite"/>
    </source>
</evidence>
<keyword evidence="6" id="KW-0175">Coiled coil</keyword>
<evidence type="ECO:0000256" key="6">
    <source>
        <dbReference type="SAM" id="Coils"/>
    </source>
</evidence>